<dbReference type="GO" id="GO:0046872">
    <property type="term" value="F:metal ion binding"/>
    <property type="evidence" value="ECO:0007669"/>
    <property type="project" value="UniProtKB-KW"/>
</dbReference>
<dbReference type="NCBIfam" id="NF010587">
    <property type="entry name" value="PRK13980.1"/>
    <property type="match status" value="1"/>
</dbReference>
<dbReference type="SUPFAM" id="SSF52402">
    <property type="entry name" value="Adenine nucleotide alpha hydrolases-like"/>
    <property type="match status" value="1"/>
</dbReference>
<feature type="domain" description="NAD/GMP synthase" evidence="9">
    <location>
        <begin position="15"/>
        <end position="254"/>
    </location>
</feature>
<dbReference type="GO" id="GO:0005524">
    <property type="term" value="F:ATP binding"/>
    <property type="evidence" value="ECO:0007669"/>
    <property type="project" value="UniProtKB-KW"/>
</dbReference>
<keyword evidence="7" id="KW-0460">Magnesium</keyword>
<reference evidence="10" key="1">
    <citation type="submission" date="2013-08" db="EMBL/GenBank/DDBJ databases">
        <authorList>
            <person name="Mendez C."/>
            <person name="Richter M."/>
            <person name="Ferrer M."/>
            <person name="Sanchez J."/>
        </authorList>
    </citation>
    <scope>NUCLEOTIDE SEQUENCE</scope>
</reference>
<evidence type="ECO:0000256" key="5">
    <source>
        <dbReference type="ARBA" id="ARBA00022741"/>
    </source>
</evidence>
<dbReference type="NCBIfam" id="TIGR00552">
    <property type="entry name" value="nadE"/>
    <property type="match status" value="1"/>
</dbReference>
<dbReference type="CDD" id="cd00553">
    <property type="entry name" value="NAD_synthase"/>
    <property type="match status" value="1"/>
</dbReference>
<dbReference type="InterPro" id="IPR014729">
    <property type="entry name" value="Rossmann-like_a/b/a_fold"/>
</dbReference>
<dbReference type="GO" id="GO:0005737">
    <property type="term" value="C:cytoplasm"/>
    <property type="evidence" value="ECO:0007669"/>
    <property type="project" value="InterPro"/>
</dbReference>
<dbReference type="Pfam" id="PF02540">
    <property type="entry name" value="NAD_synthase"/>
    <property type="match status" value="1"/>
</dbReference>
<dbReference type="HAMAP" id="MF_00193">
    <property type="entry name" value="NadE_ammonia_dep"/>
    <property type="match status" value="1"/>
</dbReference>
<dbReference type="InterPro" id="IPR022926">
    <property type="entry name" value="NH(3)-dep_NAD(+)_synth"/>
</dbReference>
<name>T1AB21_9ZZZZ</name>
<feature type="non-terminal residue" evidence="10">
    <location>
        <position position="264"/>
    </location>
</feature>
<dbReference type="InterPro" id="IPR003694">
    <property type="entry name" value="NAD_synthase"/>
</dbReference>
<accession>T1AB21</accession>
<organism evidence="10">
    <name type="scientific">mine drainage metagenome</name>
    <dbReference type="NCBI Taxonomy" id="410659"/>
    <lineage>
        <taxon>unclassified sequences</taxon>
        <taxon>metagenomes</taxon>
        <taxon>ecological metagenomes</taxon>
    </lineage>
</organism>
<evidence type="ECO:0000313" key="10">
    <source>
        <dbReference type="EMBL" id="EQD53993.1"/>
    </source>
</evidence>
<dbReference type="GO" id="GO:0008795">
    <property type="term" value="F:NAD+ synthase activity"/>
    <property type="evidence" value="ECO:0007669"/>
    <property type="project" value="InterPro"/>
</dbReference>
<keyword evidence="8" id="KW-0520">NAD</keyword>
<proteinExistence type="inferred from homology"/>
<dbReference type="PANTHER" id="PTHR23090:SF9">
    <property type="entry name" value="GLUTAMINE-DEPENDENT NAD(+) SYNTHETASE"/>
    <property type="match status" value="1"/>
</dbReference>
<reference evidence="10" key="2">
    <citation type="journal article" date="2014" name="ISME J.">
        <title>Microbial stratification in low pH oxic and suboxic macroscopic growths along an acid mine drainage.</title>
        <authorList>
            <person name="Mendez-Garcia C."/>
            <person name="Mesa V."/>
            <person name="Sprenger R.R."/>
            <person name="Richter M."/>
            <person name="Diez M.S."/>
            <person name="Solano J."/>
            <person name="Bargiela R."/>
            <person name="Golyshina O.V."/>
            <person name="Manteca A."/>
            <person name="Ramos J.L."/>
            <person name="Gallego J.R."/>
            <person name="Llorente I."/>
            <person name="Martins Dos Santos V.A."/>
            <person name="Jensen O.N."/>
            <person name="Pelaez A.I."/>
            <person name="Sanchez J."/>
            <person name="Ferrer M."/>
        </authorList>
    </citation>
    <scope>NUCLEOTIDE SEQUENCE</scope>
</reference>
<keyword evidence="3" id="KW-0436">Ligase</keyword>
<keyword evidence="6" id="KW-0067">ATP-binding</keyword>
<evidence type="ECO:0000256" key="7">
    <source>
        <dbReference type="ARBA" id="ARBA00022842"/>
    </source>
</evidence>
<dbReference type="InterPro" id="IPR022310">
    <property type="entry name" value="NAD/GMP_synthase"/>
</dbReference>
<comment type="caution">
    <text evidence="10">The sequence shown here is derived from an EMBL/GenBank/DDBJ whole genome shotgun (WGS) entry which is preliminary data.</text>
</comment>
<evidence type="ECO:0000256" key="3">
    <source>
        <dbReference type="ARBA" id="ARBA00022598"/>
    </source>
</evidence>
<evidence type="ECO:0000259" key="9">
    <source>
        <dbReference type="Pfam" id="PF02540"/>
    </source>
</evidence>
<keyword evidence="4" id="KW-0479">Metal-binding</keyword>
<dbReference type="UniPathway" id="UPA00253"/>
<protein>
    <submittedName>
        <fullName evidence="10">NAD+ synthetase</fullName>
    </submittedName>
</protein>
<keyword evidence="5" id="KW-0547">Nucleotide-binding</keyword>
<comment type="similarity">
    <text evidence="2">Belongs to the NAD synthetase family.</text>
</comment>
<dbReference type="AlphaFoldDB" id="T1AB21"/>
<dbReference type="GO" id="GO:0004359">
    <property type="term" value="F:glutaminase activity"/>
    <property type="evidence" value="ECO:0007669"/>
    <property type="project" value="InterPro"/>
</dbReference>
<dbReference type="EMBL" id="AUZY01006553">
    <property type="protein sequence ID" value="EQD53993.1"/>
    <property type="molecule type" value="Genomic_DNA"/>
</dbReference>
<evidence type="ECO:0000256" key="8">
    <source>
        <dbReference type="ARBA" id="ARBA00023027"/>
    </source>
</evidence>
<dbReference type="Gene3D" id="3.40.50.620">
    <property type="entry name" value="HUPs"/>
    <property type="match status" value="1"/>
</dbReference>
<sequence>MPARLAVTLPPRARETLVRFLSAQVTEASASGVVVGLSGGVDSALVARLAREALGPERVRALSLPDENTPPALRSEVKRFADDLGIPLREVSLEPWFAALKTDLPELSDRTGGGNARARLRMIALYAHARAHQALVLGTGNKSEILLGYFTKFGDGGADLLPLGDLYKTAVYALSREVGLPSGILDRPPSAGLYPGQTDEEELGEPYAALDPILRGLEELWEPEAIARELKLPLPRVLAVARRVDAYRHKRRLPPIPKLGLRTV</sequence>
<dbReference type="GO" id="GO:0009435">
    <property type="term" value="P:NAD+ biosynthetic process"/>
    <property type="evidence" value="ECO:0007669"/>
    <property type="project" value="UniProtKB-UniPathway"/>
</dbReference>
<evidence type="ECO:0000256" key="4">
    <source>
        <dbReference type="ARBA" id="ARBA00022723"/>
    </source>
</evidence>
<comment type="pathway">
    <text evidence="1">Cofactor biosynthesis; NAD(+) biosynthesis.</text>
</comment>
<dbReference type="GO" id="GO:0003952">
    <property type="term" value="F:NAD+ synthase (glutamine-hydrolyzing) activity"/>
    <property type="evidence" value="ECO:0007669"/>
    <property type="project" value="InterPro"/>
</dbReference>
<evidence type="ECO:0000256" key="6">
    <source>
        <dbReference type="ARBA" id="ARBA00022840"/>
    </source>
</evidence>
<evidence type="ECO:0000256" key="2">
    <source>
        <dbReference type="ARBA" id="ARBA00005859"/>
    </source>
</evidence>
<dbReference type="PANTHER" id="PTHR23090">
    <property type="entry name" value="NH 3 /GLUTAMINE-DEPENDENT NAD + SYNTHETASE"/>
    <property type="match status" value="1"/>
</dbReference>
<gene>
    <name evidence="10" type="ORF">B1B_09901</name>
</gene>
<evidence type="ECO:0000256" key="1">
    <source>
        <dbReference type="ARBA" id="ARBA00004790"/>
    </source>
</evidence>